<evidence type="ECO:0000256" key="1">
    <source>
        <dbReference type="SAM" id="MobiDB-lite"/>
    </source>
</evidence>
<dbReference type="eggNOG" id="ENOG50316TG">
    <property type="taxonomic scope" value="Bacteria"/>
</dbReference>
<feature type="compositionally biased region" description="Low complexity" evidence="1">
    <location>
        <begin position="109"/>
        <end position="121"/>
    </location>
</feature>
<feature type="region of interest" description="Disordered" evidence="1">
    <location>
        <begin position="100"/>
        <end position="123"/>
    </location>
</feature>
<gene>
    <name evidence="3" type="ORF">C731_2664</name>
</gene>
<dbReference type="STRING" id="1122247.GCA_000379865_02064"/>
<keyword evidence="2" id="KW-0472">Membrane</keyword>
<protein>
    <submittedName>
        <fullName evidence="3">Uncharacterized protein</fullName>
    </submittedName>
</protein>
<accession>K5B899</accession>
<name>K5B899_MYCHD</name>
<keyword evidence="2" id="KW-1133">Transmembrane helix</keyword>
<dbReference type="AlphaFoldDB" id="K5B899"/>
<evidence type="ECO:0000313" key="4">
    <source>
        <dbReference type="Proteomes" id="UP000006265"/>
    </source>
</evidence>
<evidence type="ECO:0000313" key="3">
    <source>
        <dbReference type="EMBL" id="EKF23328.1"/>
    </source>
</evidence>
<feature type="transmembrane region" description="Helical" evidence="2">
    <location>
        <begin position="31"/>
        <end position="52"/>
    </location>
</feature>
<keyword evidence="4" id="KW-1185">Reference proteome</keyword>
<organism evidence="3 4">
    <name type="scientific">Mycolicibacterium hassiacum (strain DSM 44199 / CIP 105218 / JCM 12690 / 3849)</name>
    <name type="common">Mycobacterium hassiacum</name>
    <dbReference type="NCBI Taxonomy" id="1122247"/>
    <lineage>
        <taxon>Bacteria</taxon>
        <taxon>Bacillati</taxon>
        <taxon>Actinomycetota</taxon>
        <taxon>Actinomycetes</taxon>
        <taxon>Mycobacteriales</taxon>
        <taxon>Mycobacteriaceae</taxon>
        <taxon>Mycolicibacterium</taxon>
    </lineage>
</organism>
<feature type="transmembrane region" description="Helical" evidence="2">
    <location>
        <begin position="165"/>
        <end position="187"/>
    </location>
</feature>
<evidence type="ECO:0000256" key="2">
    <source>
        <dbReference type="SAM" id="Phobius"/>
    </source>
</evidence>
<dbReference type="RefSeq" id="WP_005628259.1">
    <property type="nucleotide sequence ID" value="NZ_AMRA01000072.1"/>
</dbReference>
<dbReference type="InterPro" id="IPR024381">
    <property type="entry name" value="DUF2561"/>
</dbReference>
<feature type="transmembrane region" description="Helical" evidence="2">
    <location>
        <begin position="193"/>
        <end position="216"/>
    </location>
</feature>
<proteinExistence type="predicted"/>
<comment type="caution">
    <text evidence="3">The sequence shown here is derived from an EMBL/GenBank/DDBJ whole genome shotgun (WGS) entry which is preliminary data.</text>
</comment>
<feature type="transmembrane region" description="Helical" evidence="2">
    <location>
        <begin position="72"/>
        <end position="93"/>
    </location>
</feature>
<dbReference type="PATRIC" id="fig|1122247.3.peg.2558"/>
<dbReference type="Proteomes" id="UP000006265">
    <property type="component" value="Unassembled WGS sequence"/>
</dbReference>
<sequence>MTYDIDAAGSSGLTAGLFSGDLSRFDRTDRILLGSCAGVWLTALGTGVAAGVALTNLAGGGQGAAGDDGTPWGLYSVIGVSAAVIAGAVPLLLRARREAQEQADDDRSAPPATRAARAGEAPTERLRAPSVGRFDRSGYAATMMPGRPLPAAVVDAIDRVWLRHALVIIGAVGLAMALIGLATYFMAVDSNTVATVLLVLAGLITVAMPAATWFYLRELRELVDPDGYST</sequence>
<dbReference type="Pfam" id="PF10812">
    <property type="entry name" value="DUF2561"/>
    <property type="match status" value="1"/>
</dbReference>
<dbReference type="EMBL" id="AMRA01000072">
    <property type="protein sequence ID" value="EKF23328.1"/>
    <property type="molecule type" value="Genomic_DNA"/>
</dbReference>
<reference evidence="3 4" key="1">
    <citation type="journal article" date="2012" name="J. Bacteriol.">
        <title>Genome sequence of Mycobacterium hassiacum DSM 44199, a rare source of heat-stable mycobacterial proteins.</title>
        <authorList>
            <person name="Tiago I."/>
            <person name="Maranha A."/>
            <person name="Mendes V."/>
            <person name="Alarico S."/>
            <person name="Moynihan P.J."/>
            <person name="Clarke A.J."/>
            <person name="Macedo-Ribeiro S."/>
            <person name="Pereira P.J."/>
            <person name="Empadinhas N."/>
        </authorList>
    </citation>
    <scope>NUCLEOTIDE SEQUENCE [LARGE SCALE GENOMIC DNA]</scope>
    <source>
        <strain evidence="4">DSM 44199 / CIP 105218 / JCM 12690 / 3849</strain>
    </source>
</reference>
<keyword evidence="2" id="KW-0812">Transmembrane</keyword>
<dbReference type="OrthoDB" id="4640608at2"/>